<keyword evidence="2" id="KW-1185">Reference proteome</keyword>
<dbReference type="InterPro" id="IPR036390">
    <property type="entry name" value="WH_DNA-bd_sf"/>
</dbReference>
<dbReference type="Gene3D" id="1.10.10.10">
    <property type="entry name" value="Winged helix-like DNA-binding domain superfamily/Winged helix DNA-binding domain"/>
    <property type="match status" value="1"/>
</dbReference>
<dbReference type="EMBL" id="JAAJBT010000003">
    <property type="protein sequence ID" value="NHM01890.1"/>
    <property type="molecule type" value="Genomic_DNA"/>
</dbReference>
<protein>
    <submittedName>
        <fullName evidence="1">Fur family transcriptional regulator</fullName>
    </submittedName>
</protein>
<sequence length="142" mass="16579">MEKKIKRERTSTTKTEILNVLISRKSALSHKDFQDFFENTIDRVTIYRALDRLVLEGKLHKIANFDGVIQYALCSECDHKTSVLEEENKHHNHNHEHVHFNCLVCKETTCIENVIPKIEISNEYQVKETQILLNGICKKCNV</sequence>
<dbReference type="Proteomes" id="UP000800984">
    <property type="component" value="Unassembled WGS sequence"/>
</dbReference>
<evidence type="ECO:0000313" key="2">
    <source>
        <dbReference type="Proteomes" id="UP000800984"/>
    </source>
</evidence>
<dbReference type="RefSeq" id="WP_166076977.1">
    <property type="nucleotide sequence ID" value="NZ_JAAJBT010000003.1"/>
</dbReference>
<reference evidence="1 2" key="1">
    <citation type="submission" date="2020-02" db="EMBL/GenBank/DDBJ databases">
        <authorList>
            <person name="Chen W.-M."/>
        </authorList>
    </citation>
    <scope>NUCLEOTIDE SEQUENCE [LARGE SCALE GENOMIC DNA]</scope>
    <source>
        <strain evidence="1 2">KDG-16</strain>
    </source>
</reference>
<comment type="caution">
    <text evidence="1">The sequence shown here is derived from an EMBL/GenBank/DDBJ whole genome shotgun (WGS) entry which is preliminary data.</text>
</comment>
<evidence type="ECO:0000313" key="1">
    <source>
        <dbReference type="EMBL" id="NHM01890.1"/>
    </source>
</evidence>
<name>A0ABX0I3X8_9FLAO</name>
<gene>
    <name evidence="1" type="ORF">G4D72_07185</name>
</gene>
<organism evidence="1 2">
    <name type="scientific">Flavobacterium difficile</name>
    <dbReference type="NCBI Taxonomy" id="2709659"/>
    <lineage>
        <taxon>Bacteria</taxon>
        <taxon>Pseudomonadati</taxon>
        <taxon>Bacteroidota</taxon>
        <taxon>Flavobacteriia</taxon>
        <taxon>Flavobacteriales</taxon>
        <taxon>Flavobacteriaceae</taxon>
        <taxon>Flavobacterium</taxon>
    </lineage>
</organism>
<dbReference type="InterPro" id="IPR036388">
    <property type="entry name" value="WH-like_DNA-bd_sf"/>
</dbReference>
<proteinExistence type="predicted"/>
<dbReference type="SUPFAM" id="SSF46785">
    <property type="entry name" value="Winged helix' DNA-binding domain"/>
    <property type="match status" value="1"/>
</dbReference>
<accession>A0ABX0I3X8</accession>